<evidence type="ECO:0008006" key="6">
    <source>
        <dbReference type="Google" id="ProtNLM"/>
    </source>
</evidence>
<feature type="chain" id="PRO_5020273716" description="Twin-arginine translocation signal domain-containing protein" evidence="1">
    <location>
        <begin position="35"/>
        <end position="627"/>
    </location>
</feature>
<dbReference type="Proteomes" id="UP000290253">
    <property type="component" value="Unassembled WGS sequence"/>
</dbReference>
<evidence type="ECO:0000256" key="1">
    <source>
        <dbReference type="SAM" id="SignalP"/>
    </source>
</evidence>
<feature type="domain" description="Non-reducing end beta-L-arabinofuranosidase-like GH127 middle" evidence="3">
    <location>
        <begin position="446"/>
        <end position="549"/>
    </location>
</feature>
<keyword evidence="5" id="KW-1185">Reference proteome</keyword>
<reference evidence="4 5" key="1">
    <citation type="journal article" date="2016" name="Int. J. Syst. Evol. Microbiol.">
        <title>Acidipila dinghuensis sp. nov., an acidobacterium isolated from forest soil.</title>
        <authorList>
            <person name="Jiang Y.W."/>
            <person name="Wang J."/>
            <person name="Chen M.H."/>
            <person name="Lv Y.Y."/>
            <person name="Qiu L.H."/>
        </authorList>
    </citation>
    <scope>NUCLEOTIDE SEQUENCE [LARGE SCALE GENOMIC DNA]</scope>
    <source>
        <strain evidence="4 5">DHOF10</strain>
    </source>
</reference>
<comment type="caution">
    <text evidence="4">The sequence shown here is derived from an EMBL/GenBank/DDBJ whole genome shotgun (WGS) entry which is preliminary data.</text>
</comment>
<feature type="domain" description="Non-reducing end beta-L-arabinofuranosidase-like GH127 catalytic" evidence="2">
    <location>
        <begin position="54"/>
        <end position="431"/>
    </location>
</feature>
<keyword evidence="1" id="KW-0732">Signal</keyword>
<organism evidence="4 5">
    <name type="scientific">Silvibacterium dinghuense</name>
    <dbReference type="NCBI Taxonomy" id="1560006"/>
    <lineage>
        <taxon>Bacteria</taxon>
        <taxon>Pseudomonadati</taxon>
        <taxon>Acidobacteriota</taxon>
        <taxon>Terriglobia</taxon>
        <taxon>Terriglobales</taxon>
        <taxon>Acidobacteriaceae</taxon>
        <taxon>Silvibacterium</taxon>
    </lineage>
</organism>
<proteinExistence type="predicted"/>
<dbReference type="InterPro" id="IPR006311">
    <property type="entry name" value="TAT_signal"/>
</dbReference>
<dbReference type="Pfam" id="PF07944">
    <property type="entry name" value="Beta-AFase-like_GH127_cat"/>
    <property type="match status" value="1"/>
</dbReference>
<evidence type="ECO:0000313" key="5">
    <source>
        <dbReference type="Proteomes" id="UP000290253"/>
    </source>
</evidence>
<dbReference type="SUPFAM" id="SSF48208">
    <property type="entry name" value="Six-hairpin glycosidases"/>
    <property type="match status" value="1"/>
</dbReference>
<dbReference type="AlphaFoldDB" id="A0A4Q1SJG8"/>
<dbReference type="GO" id="GO:0005975">
    <property type="term" value="P:carbohydrate metabolic process"/>
    <property type="evidence" value="ECO:0007669"/>
    <property type="project" value="InterPro"/>
</dbReference>
<evidence type="ECO:0000259" key="3">
    <source>
        <dbReference type="Pfam" id="PF20736"/>
    </source>
</evidence>
<dbReference type="Pfam" id="PF20736">
    <property type="entry name" value="Glyco_hydro127M"/>
    <property type="match status" value="1"/>
</dbReference>
<dbReference type="PANTHER" id="PTHR31151">
    <property type="entry name" value="PROLINE-TRNA LIGASE (DUF1680)"/>
    <property type="match status" value="1"/>
</dbReference>
<sequence length="627" mass="68861">MAPRRFFPMLSRREFLEAAALTAAAACCSTPASAKDSAAPPPRTVLEPVPYGAVQLAPGLARAQFEHTQSLLLGLNEDSLLKPWRLRAGLPAPGPDMGGWYDEVPPGEQPLGRGFCPGHAFGQWISALSRGYAIDKDPATKARIDRLLALYQPAISGRFYTKFRFPSYVYDKAICGLIDAHQFAGNKQAFALLDQTTDAAAPHLPPRALAREDQRAWRLSVGDPAPDDFCWDEPYTLPENLYLAWQRGAGDRYRAMAARYLLDKGWFTPLAANQNVLPNHHAYSHCNSLSSAMQAYLSDGSEPHLQAATNGFEMILATQSFATGGWGPNESFVVPGTGALFASLTGTHHSFETPCGSYGHFKITRYLLSVTGDGRYGDSMERVLYNTVFGAKHLQPDGTAFYYSDYNFSGSRFYFPDKWPCCSGTLPQVAADYHLLGYFQGRDGSLAVNLYLPSTLKWTTRDGAALTLTQSGDYPFETTGDRGHIALRLELNRSSTFPLRLRIPAWAHADGGPHITVNGDPTPISVDKGFATLRRTWHHGDQVELSFPMPLRAEAIDPQHPETIAVLRGPLVLFAVTDKPVKATRSQLLAAANREGHWQARTDSGLIELAPFTQLEDRAYSTYVTVG</sequence>
<gene>
    <name evidence="4" type="ORF">ESZ00_07915</name>
</gene>
<evidence type="ECO:0000259" key="2">
    <source>
        <dbReference type="Pfam" id="PF07944"/>
    </source>
</evidence>
<dbReference type="EMBL" id="SDMK01000001">
    <property type="protein sequence ID" value="RXS97776.1"/>
    <property type="molecule type" value="Genomic_DNA"/>
</dbReference>
<dbReference type="InterPro" id="IPR049046">
    <property type="entry name" value="Beta-AFase-like_GH127_middle"/>
</dbReference>
<dbReference type="PANTHER" id="PTHR31151:SF0">
    <property type="entry name" value="PROLINE-TRNA LIGASE (DUF1680)"/>
    <property type="match status" value="1"/>
</dbReference>
<protein>
    <recommendedName>
        <fullName evidence="6">Twin-arginine translocation signal domain-containing protein</fullName>
    </recommendedName>
</protein>
<accession>A0A4Q1SJG8</accession>
<dbReference type="PROSITE" id="PS51318">
    <property type="entry name" value="TAT"/>
    <property type="match status" value="1"/>
</dbReference>
<feature type="signal peptide" evidence="1">
    <location>
        <begin position="1"/>
        <end position="34"/>
    </location>
</feature>
<name>A0A4Q1SJG8_9BACT</name>
<dbReference type="InterPro" id="IPR012878">
    <property type="entry name" value="Beta-AFase-like_GH127_cat"/>
</dbReference>
<evidence type="ECO:0000313" key="4">
    <source>
        <dbReference type="EMBL" id="RXS97776.1"/>
    </source>
</evidence>
<dbReference type="OrthoDB" id="9757939at2"/>
<dbReference type="InterPro" id="IPR008928">
    <property type="entry name" value="6-hairpin_glycosidase_sf"/>
</dbReference>